<dbReference type="AlphaFoldDB" id="A0AAD6MIU0"/>
<comment type="catalytic activity">
    <reaction evidence="1">
        <text>a 2-oxocarboxylate + H(+) = an aldehyde + CO2</text>
        <dbReference type="Rhea" id="RHEA:11628"/>
        <dbReference type="ChEBI" id="CHEBI:15378"/>
        <dbReference type="ChEBI" id="CHEBI:16526"/>
        <dbReference type="ChEBI" id="CHEBI:17478"/>
        <dbReference type="ChEBI" id="CHEBI:35179"/>
        <dbReference type="EC" id="4.1.1.1"/>
    </reaction>
</comment>
<comment type="cofactor">
    <cofactor evidence="3">
        <name>thiamine diphosphate</name>
        <dbReference type="ChEBI" id="CHEBI:58937"/>
    </cofactor>
</comment>
<comment type="caution">
    <text evidence="12">The sequence shown here is derived from an EMBL/GenBank/DDBJ whole genome shotgun (WGS) entry which is preliminary data.</text>
</comment>
<dbReference type="GO" id="GO:0000949">
    <property type="term" value="P:aromatic amino acid family catabolic process to alcohol via Ehrlich pathway"/>
    <property type="evidence" value="ECO:0007669"/>
    <property type="project" value="TreeGrafter"/>
</dbReference>
<dbReference type="GO" id="GO:0005829">
    <property type="term" value="C:cytosol"/>
    <property type="evidence" value="ECO:0007669"/>
    <property type="project" value="TreeGrafter"/>
</dbReference>
<comment type="similarity">
    <text evidence="4">Belongs to the TPP enzyme family.</text>
</comment>
<keyword evidence="9" id="KW-0460">Magnesium</keyword>
<evidence type="ECO:0000256" key="10">
    <source>
        <dbReference type="ARBA" id="ARBA00023052"/>
    </source>
</evidence>
<sequence>MSQGAQLWLLRQETPGFIARNSSYQKDIQYGSIGWSVGATPGYAQSLPYKRVIACIVDGSFQNYFIRLLAVQLIAIRFADDSTSCVDYAASTIFVINNGGYTIEVEIHDGPYNRIKNWNYSGLVDAIHNGDGNCWTKKFNCEEELIETATGETRNCLYFIEVIDTSKELLEWGVRV</sequence>
<gene>
    <name evidence="12" type="ORF">NC653_024080</name>
</gene>
<evidence type="ECO:0000256" key="7">
    <source>
        <dbReference type="ARBA" id="ARBA00022723"/>
    </source>
</evidence>
<evidence type="ECO:0000256" key="11">
    <source>
        <dbReference type="ARBA" id="ARBA00023239"/>
    </source>
</evidence>
<evidence type="ECO:0000256" key="4">
    <source>
        <dbReference type="ARBA" id="ARBA00007812"/>
    </source>
</evidence>
<evidence type="ECO:0000256" key="8">
    <source>
        <dbReference type="ARBA" id="ARBA00022793"/>
    </source>
</evidence>
<protein>
    <recommendedName>
        <fullName evidence="6">pyruvate decarboxylase</fullName>
        <ecNumber evidence="6">4.1.1.1</ecNumber>
    </recommendedName>
</protein>
<evidence type="ECO:0000256" key="1">
    <source>
        <dbReference type="ARBA" id="ARBA00001041"/>
    </source>
</evidence>
<keyword evidence="11" id="KW-0456">Lyase</keyword>
<dbReference type="GO" id="GO:0004737">
    <property type="term" value="F:pyruvate decarboxylase activity"/>
    <property type="evidence" value="ECO:0007669"/>
    <property type="project" value="UniProtKB-EC"/>
</dbReference>
<dbReference type="PANTHER" id="PTHR43452:SF20">
    <property type="entry name" value="PYRUVATE DECARBOXYLASE 2"/>
    <property type="match status" value="1"/>
</dbReference>
<name>A0AAD6MIU0_9ROSI</name>
<dbReference type="PANTHER" id="PTHR43452">
    <property type="entry name" value="PYRUVATE DECARBOXYLASE"/>
    <property type="match status" value="1"/>
</dbReference>
<comment type="subunit">
    <text evidence="5">Homotetramer.</text>
</comment>
<dbReference type="SUPFAM" id="SSF52518">
    <property type="entry name" value="Thiamin diphosphate-binding fold (THDP-binding)"/>
    <property type="match status" value="1"/>
</dbReference>
<dbReference type="InterPro" id="IPR029061">
    <property type="entry name" value="THDP-binding"/>
</dbReference>
<evidence type="ECO:0000256" key="3">
    <source>
        <dbReference type="ARBA" id="ARBA00001964"/>
    </source>
</evidence>
<dbReference type="Gene3D" id="3.40.50.970">
    <property type="match status" value="1"/>
</dbReference>
<dbReference type="EC" id="4.1.1.1" evidence="6"/>
<keyword evidence="8" id="KW-0210">Decarboxylase</keyword>
<evidence type="ECO:0000313" key="13">
    <source>
        <dbReference type="Proteomes" id="UP001164929"/>
    </source>
</evidence>
<dbReference type="Proteomes" id="UP001164929">
    <property type="component" value="Chromosome 9"/>
</dbReference>
<comment type="cofactor">
    <cofactor evidence="2">
        <name>a metal cation</name>
        <dbReference type="ChEBI" id="CHEBI:25213"/>
    </cofactor>
</comment>
<evidence type="ECO:0000256" key="2">
    <source>
        <dbReference type="ARBA" id="ARBA00001920"/>
    </source>
</evidence>
<organism evidence="12 13">
    <name type="scientific">Populus alba x Populus x berolinensis</name>
    <dbReference type="NCBI Taxonomy" id="444605"/>
    <lineage>
        <taxon>Eukaryota</taxon>
        <taxon>Viridiplantae</taxon>
        <taxon>Streptophyta</taxon>
        <taxon>Embryophyta</taxon>
        <taxon>Tracheophyta</taxon>
        <taxon>Spermatophyta</taxon>
        <taxon>Magnoliopsida</taxon>
        <taxon>eudicotyledons</taxon>
        <taxon>Gunneridae</taxon>
        <taxon>Pentapetalae</taxon>
        <taxon>rosids</taxon>
        <taxon>fabids</taxon>
        <taxon>Malpighiales</taxon>
        <taxon>Salicaceae</taxon>
        <taxon>Saliceae</taxon>
        <taxon>Populus</taxon>
    </lineage>
</organism>
<keyword evidence="12" id="KW-0670">Pyruvate</keyword>
<dbReference type="GO" id="GO:0046872">
    <property type="term" value="F:metal ion binding"/>
    <property type="evidence" value="ECO:0007669"/>
    <property type="project" value="UniProtKB-KW"/>
</dbReference>
<keyword evidence="7" id="KW-0479">Metal-binding</keyword>
<keyword evidence="13" id="KW-1185">Reference proteome</keyword>
<evidence type="ECO:0000256" key="5">
    <source>
        <dbReference type="ARBA" id="ARBA00011881"/>
    </source>
</evidence>
<proteinExistence type="inferred from homology"/>
<evidence type="ECO:0000256" key="6">
    <source>
        <dbReference type="ARBA" id="ARBA00013202"/>
    </source>
</evidence>
<accession>A0AAD6MIU0</accession>
<evidence type="ECO:0000313" key="12">
    <source>
        <dbReference type="EMBL" id="KAJ6986383.1"/>
    </source>
</evidence>
<keyword evidence="10" id="KW-0786">Thiamine pyrophosphate</keyword>
<dbReference type="EMBL" id="JAQIZT010000009">
    <property type="protein sequence ID" value="KAJ6986383.1"/>
    <property type="molecule type" value="Genomic_DNA"/>
</dbReference>
<dbReference type="InterPro" id="IPR012110">
    <property type="entry name" value="PDC/IPDC-like"/>
</dbReference>
<reference evidence="12" key="1">
    <citation type="journal article" date="2023" name="Mol. Ecol. Resour.">
        <title>Chromosome-level genome assembly of a triploid poplar Populus alba 'Berolinensis'.</title>
        <authorList>
            <person name="Chen S."/>
            <person name="Yu Y."/>
            <person name="Wang X."/>
            <person name="Wang S."/>
            <person name="Zhang T."/>
            <person name="Zhou Y."/>
            <person name="He R."/>
            <person name="Meng N."/>
            <person name="Wang Y."/>
            <person name="Liu W."/>
            <person name="Liu Z."/>
            <person name="Liu J."/>
            <person name="Guo Q."/>
            <person name="Huang H."/>
            <person name="Sederoff R.R."/>
            <person name="Wang G."/>
            <person name="Qu G."/>
            <person name="Chen S."/>
        </authorList>
    </citation>
    <scope>NUCLEOTIDE SEQUENCE</scope>
    <source>
        <strain evidence="12">SC-2020</strain>
    </source>
</reference>
<evidence type="ECO:0000256" key="9">
    <source>
        <dbReference type="ARBA" id="ARBA00022842"/>
    </source>
</evidence>